<evidence type="ECO:0000256" key="1">
    <source>
        <dbReference type="SAM" id="MobiDB-lite"/>
    </source>
</evidence>
<dbReference type="Gene3D" id="3.90.1580.10">
    <property type="entry name" value="paralog of FGE (formylglycine-generating enzyme)"/>
    <property type="match status" value="1"/>
</dbReference>
<dbReference type="SUPFAM" id="SSF56436">
    <property type="entry name" value="C-type lectin-like"/>
    <property type="match status" value="1"/>
</dbReference>
<keyword evidence="5" id="KW-1185">Reference proteome</keyword>
<name>A0A1I5TV62_9GAMM</name>
<dbReference type="OrthoDB" id="9768004at2"/>
<dbReference type="PANTHER" id="PTHR23150">
    <property type="entry name" value="SULFATASE MODIFYING FACTOR 1, 2"/>
    <property type="match status" value="1"/>
</dbReference>
<feature type="compositionally biased region" description="Polar residues" evidence="1">
    <location>
        <begin position="291"/>
        <end position="301"/>
    </location>
</feature>
<organism evidence="4 5">
    <name type="scientific">Ectopseudomonas toyotomiensis</name>
    <dbReference type="NCBI Taxonomy" id="554344"/>
    <lineage>
        <taxon>Bacteria</taxon>
        <taxon>Pseudomonadati</taxon>
        <taxon>Pseudomonadota</taxon>
        <taxon>Gammaproteobacteria</taxon>
        <taxon>Pseudomonadales</taxon>
        <taxon>Pseudomonadaceae</taxon>
        <taxon>Ectopseudomonas</taxon>
    </lineage>
</organism>
<dbReference type="InterPro" id="IPR042095">
    <property type="entry name" value="SUMF_sf"/>
</dbReference>
<feature type="signal peptide" evidence="2">
    <location>
        <begin position="1"/>
        <end position="20"/>
    </location>
</feature>
<keyword evidence="2" id="KW-0732">Signal</keyword>
<dbReference type="PANTHER" id="PTHR23150:SF19">
    <property type="entry name" value="FORMYLGLYCINE-GENERATING ENZYME"/>
    <property type="match status" value="1"/>
</dbReference>
<dbReference type="Pfam" id="PF03781">
    <property type="entry name" value="FGE-sulfatase"/>
    <property type="match status" value="1"/>
</dbReference>
<dbReference type="RefSeq" id="WP_074915737.1">
    <property type="nucleotide sequence ID" value="NZ_FOXK01000005.1"/>
</dbReference>
<evidence type="ECO:0000256" key="2">
    <source>
        <dbReference type="SAM" id="SignalP"/>
    </source>
</evidence>
<dbReference type="EMBL" id="FOXK01000005">
    <property type="protein sequence ID" value="SFP86899.1"/>
    <property type="molecule type" value="Genomic_DNA"/>
</dbReference>
<dbReference type="AlphaFoldDB" id="A0A1I5TV62"/>
<reference evidence="5" key="1">
    <citation type="submission" date="2016-10" db="EMBL/GenBank/DDBJ databases">
        <authorList>
            <person name="Varghese N."/>
            <person name="Submissions S."/>
        </authorList>
    </citation>
    <scope>NUCLEOTIDE SEQUENCE [LARGE SCALE GENOMIC DNA]</scope>
    <source>
        <strain evidence="5">JCM 15604</strain>
    </source>
</reference>
<protein>
    <submittedName>
        <fullName evidence="4">Formylglycine-generating enzyme, required for sulfatase activity, contains SUMF1/FGE domain</fullName>
    </submittedName>
</protein>
<dbReference type="PROSITE" id="PS51257">
    <property type="entry name" value="PROKAR_LIPOPROTEIN"/>
    <property type="match status" value="1"/>
</dbReference>
<accession>A0A1I5TV62</accession>
<dbReference type="Proteomes" id="UP000182025">
    <property type="component" value="Unassembled WGS sequence"/>
</dbReference>
<dbReference type="GO" id="GO:0120147">
    <property type="term" value="F:formylglycine-generating oxidase activity"/>
    <property type="evidence" value="ECO:0007669"/>
    <property type="project" value="TreeGrafter"/>
</dbReference>
<evidence type="ECO:0000259" key="3">
    <source>
        <dbReference type="Pfam" id="PF03781"/>
    </source>
</evidence>
<feature type="region of interest" description="Disordered" evidence="1">
    <location>
        <begin position="268"/>
        <end position="316"/>
    </location>
</feature>
<proteinExistence type="predicted"/>
<feature type="domain" description="Sulfatase-modifying factor enzyme-like" evidence="3">
    <location>
        <begin position="66"/>
        <end position="323"/>
    </location>
</feature>
<evidence type="ECO:0000313" key="5">
    <source>
        <dbReference type="Proteomes" id="UP000182025"/>
    </source>
</evidence>
<feature type="chain" id="PRO_5015066120" evidence="2">
    <location>
        <begin position="21"/>
        <end position="331"/>
    </location>
</feature>
<sequence length="331" mass="38157">MYRRVILSLFAPLMVVGCQAQSQPLPKSERLNPEKVAAIAERIDSQYSKLSSELRSQILNTVVRSLDEMVFIEGGEFEMGDFGAPCDFDQTNMGTWPYGYEPDELCPITPKFHDDYLHQVRLSSYYLASYQTRLGDFDLFRTSQGLPFFDAEYRDREDLQFRYRGNNPAPLKDWQEAKDYCLWLGQLSDYPVDLPTEAQWEYAARNRGQYVQFPTDTGSLDYGRNIPRDEDTDIHPVGQYAPNPLGLYDMAGNATDWVNDWYDPDYYRNSPADNPLGPKTGTQKVRRGSDFSESNWQSANTVRRWPDNPVQKNHYSSTSFRCAIQSDQALK</sequence>
<dbReference type="InterPro" id="IPR016187">
    <property type="entry name" value="CTDL_fold"/>
</dbReference>
<evidence type="ECO:0000313" key="4">
    <source>
        <dbReference type="EMBL" id="SFP86899.1"/>
    </source>
</evidence>
<gene>
    <name evidence="4" type="ORF">SAMN05216177_105388</name>
</gene>
<dbReference type="InterPro" id="IPR005532">
    <property type="entry name" value="SUMF_dom"/>
</dbReference>
<dbReference type="InterPro" id="IPR051043">
    <property type="entry name" value="Sulfatase_Mod_Factor_Kinase"/>
</dbReference>